<dbReference type="OrthoDB" id="47330at2759"/>
<dbReference type="AlphaFoldDB" id="A0A436ZSL7"/>
<comment type="caution">
    <text evidence="1">The sequence shown here is derived from an EMBL/GenBank/DDBJ whole genome shotgun (WGS) entry which is preliminary data.</text>
</comment>
<name>A0A436ZSL7_ARTFL</name>
<dbReference type="GeneID" id="93592026"/>
<keyword evidence="2" id="KW-1185">Reference proteome</keyword>
<sequence length="124" mass="14084">MLYYAVYSRDARKVEKWLREGADPNSTAYLSEMLMVPGTFLPVDTVPVTTFAALLEEPKIVRTLLSFGTKSSVIPSVPASPYIKHKYSTYSPGTQFAENFWIKSPQTRMPNGVTMWYSTNYERA</sequence>
<dbReference type="VEuPathDB" id="FungiDB:DFL_009715"/>
<accession>A0A436ZSL7</accession>
<dbReference type="EMBL" id="SAEB01000012">
    <property type="protein sequence ID" value="RVD81868.1"/>
    <property type="molecule type" value="Genomic_DNA"/>
</dbReference>
<protein>
    <submittedName>
        <fullName evidence="1">Uncharacterized protein</fullName>
    </submittedName>
</protein>
<reference evidence="1 2" key="1">
    <citation type="submission" date="2019-01" db="EMBL/GenBank/DDBJ databases">
        <title>Intercellular communication is required for trap formation in the nematode-trapping fungus Duddingtonia flagrans.</title>
        <authorList>
            <person name="Youssar L."/>
            <person name="Wernet V."/>
            <person name="Hensel N."/>
            <person name="Hildebrandt H.-G."/>
            <person name="Fischer R."/>
        </authorList>
    </citation>
    <scope>NUCLEOTIDE SEQUENCE [LARGE SCALE GENOMIC DNA]</scope>
    <source>
        <strain evidence="1 2">CBS H-5679</strain>
    </source>
</reference>
<evidence type="ECO:0000313" key="2">
    <source>
        <dbReference type="Proteomes" id="UP000283090"/>
    </source>
</evidence>
<evidence type="ECO:0000313" key="1">
    <source>
        <dbReference type="EMBL" id="RVD81868.1"/>
    </source>
</evidence>
<proteinExistence type="predicted"/>
<gene>
    <name evidence="1" type="ORF">DFL_009715</name>
</gene>
<dbReference type="RefSeq" id="XP_067487412.1">
    <property type="nucleotide sequence ID" value="XM_067639645.1"/>
</dbReference>
<organism evidence="1 2">
    <name type="scientific">Arthrobotrys flagrans</name>
    <name type="common">Nematode-trapping fungus</name>
    <name type="synonym">Trichothecium flagrans</name>
    <dbReference type="NCBI Taxonomy" id="97331"/>
    <lineage>
        <taxon>Eukaryota</taxon>
        <taxon>Fungi</taxon>
        <taxon>Dikarya</taxon>
        <taxon>Ascomycota</taxon>
        <taxon>Pezizomycotina</taxon>
        <taxon>Orbiliomycetes</taxon>
        <taxon>Orbiliales</taxon>
        <taxon>Orbiliaceae</taxon>
        <taxon>Arthrobotrys</taxon>
    </lineage>
</organism>
<dbReference type="Proteomes" id="UP000283090">
    <property type="component" value="Unassembled WGS sequence"/>
</dbReference>